<evidence type="ECO:0000313" key="4">
    <source>
        <dbReference type="EMBL" id="KAH9331548.1"/>
    </source>
</evidence>
<dbReference type="SUPFAM" id="SSF56219">
    <property type="entry name" value="DNase I-like"/>
    <property type="match status" value="1"/>
</dbReference>
<dbReference type="EMBL" id="JAHRHJ020000001">
    <property type="protein sequence ID" value="KAH9331548.1"/>
    <property type="molecule type" value="Genomic_DNA"/>
</dbReference>
<protein>
    <recommendedName>
        <fullName evidence="3">Inositol polyphosphate-related phosphatase domain-containing protein</fullName>
    </recommendedName>
</protein>
<accession>A0AA38LNE2</accession>
<gene>
    <name evidence="4" type="ORF">KI387_003656</name>
</gene>
<dbReference type="InterPro" id="IPR000300">
    <property type="entry name" value="IPPc"/>
</dbReference>
<dbReference type="Proteomes" id="UP000824469">
    <property type="component" value="Unassembled WGS sequence"/>
</dbReference>
<organism evidence="4 5">
    <name type="scientific">Taxus chinensis</name>
    <name type="common">Chinese yew</name>
    <name type="synonym">Taxus wallichiana var. chinensis</name>
    <dbReference type="NCBI Taxonomy" id="29808"/>
    <lineage>
        <taxon>Eukaryota</taxon>
        <taxon>Viridiplantae</taxon>
        <taxon>Streptophyta</taxon>
        <taxon>Embryophyta</taxon>
        <taxon>Tracheophyta</taxon>
        <taxon>Spermatophyta</taxon>
        <taxon>Pinopsida</taxon>
        <taxon>Pinidae</taxon>
        <taxon>Conifers II</taxon>
        <taxon>Cupressales</taxon>
        <taxon>Taxaceae</taxon>
        <taxon>Taxus</taxon>
    </lineage>
</organism>
<comment type="caution">
    <text evidence="4">The sequence shown here is derived from an EMBL/GenBank/DDBJ whole genome shotgun (WGS) entry which is preliminary data.</text>
</comment>
<dbReference type="Pfam" id="PF22669">
    <property type="entry name" value="Exo_endo_phos2"/>
    <property type="match status" value="1"/>
</dbReference>
<evidence type="ECO:0000256" key="2">
    <source>
        <dbReference type="ARBA" id="ARBA00022801"/>
    </source>
</evidence>
<dbReference type="GO" id="GO:0004445">
    <property type="term" value="F:inositol-polyphosphate 5-phosphatase activity"/>
    <property type="evidence" value="ECO:0007669"/>
    <property type="project" value="InterPro"/>
</dbReference>
<evidence type="ECO:0000256" key="1">
    <source>
        <dbReference type="ARBA" id="ARBA00010768"/>
    </source>
</evidence>
<dbReference type="Gene3D" id="3.60.10.10">
    <property type="entry name" value="Endonuclease/exonuclease/phosphatase"/>
    <property type="match status" value="2"/>
</dbReference>
<evidence type="ECO:0000259" key="3">
    <source>
        <dbReference type="Pfam" id="PF22669"/>
    </source>
</evidence>
<dbReference type="AlphaFoldDB" id="A0AA38LNE2"/>
<feature type="domain" description="Inositol polyphosphate-related phosphatase" evidence="3">
    <location>
        <begin position="3"/>
        <end position="104"/>
    </location>
</feature>
<dbReference type="PANTHER" id="PTHR45666:SF15">
    <property type="entry name" value="TYPE I INOSITOL POLYPHOSPHATE 5-PHOSPHATASE 8"/>
    <property type="match status" value="1"/>
</dbReference>
<dbReference type="GO" id="GO:0046856">
    <property type="term" value="P:phosphatidylinositol dephosphorylation"/>
    <property type="evidence" value="ECO:0007669"/>
    <property type="project" value="InterPro"/>
</dbReference>
<dbReference type="InterPro" id="IPR045849">
    <property type="entry name" value="IP5P_plant"/>
</dbReference>
<evidence type="ECO:0000313" key="5">
    <source>
        <dbReference type="Proteomes" id="UP000824469"/>
    </source>
</evidence>
<dbReference type="GO" id="GO:0034485">
    <property type="term" value="F:phosphatidylinositol-3,4,5-trisphosphate 5-phosphatase activity"/>
    <property type="evidence" value="ECO:0007669"/>
    <property type="project" value="TreeGrafter"/>
</dbReference>
<dbReference type="InterPro" id="IPR036691">
    <property type="entry name" value="Endo/exonu/phosph_ase_sf"/>
</dbReference>
<dbReference type="GO" id="GO:0004439">
    <property type="term" value="F:phosphatidylinositol-4,5-bisphosphate 5-phosphatase activity"/>
    <property type="evidence" value="ECO:0007669"/>
    <property type="project" value="TreeGrafter"/>
</dbReference>
<dbReference type="PANTHER" id="PTHR45666">
    <property type="entry name" value="TYPE IV INOSITOL POLYPHOSPHATE 5-PHOSPHATASE 9"/>
    <property type="match status" value="1"/>
</dbReference>
<sequence>MVSRQMAGLYVTVWAKSPLDSSIRNVKVSCVGCGIMGYLGNKGSDNYDFQGSISISMSLHHSTFCFVCAHLASGQNQGDLARRNSDVAEILKRTNFSRKISSIHSPRTIMGHECDRILWYSKGLKEISYERGEYIFSDHRPVSAIFTTAMDVLCNRKVEKSLSLSIKLMEAEDLLYPDIVKLPVHIQSE</sequence>
<proteinExistence type="inferred from homology"/>
<keyword evidence="5" id="KW-1185">Reference proteome</keyword>
<comment type="similarity">
    <text evidence="1">Belongs to the inositol polyphosphate 5-phosphatase family.</text>
</comment>
<keyword evidence="2" id="KW-0378">Hydrolase</keyword>
<name>A0AA38LNE2_TAXCH</name>
<reference evidence="4 5" key="1">
    <citation type="journal article" date="2021" name="Nat. Plants">
        <title>The Taxus genome provides insights into paclitaxel biosynthesis.</title>
        <authorList>
            <person name="Xiong X."/>
            <person name="Gou J."/>
            <person name="Liao Q."/>
            <person name="Li Y."/>
            <person name="Zhou Q."/>
            <person name="Bi G."/>
            <person name="Li C."/>
            <person name="Du R."/>
            <person name="Wang X."/>
            <person name="Sun T."/>
            <person name="Guo L."/>
            <person name="Liang H."/>
            <person name="Lu P."/>
            <person name="Wu Y."/>
            <person name="Zhang Z."/>
            <person name="Ro D.K."/>
            <person name="Shang Y."/>
            <person name="Huang S."/>
            <person name="Yan J."/>
        </authorList>
    </citation>
    <scope>NUCLEOTIDE SEQUENCE [LARGE SCALE GENOMIC DNA]</scope>
    <source>
        <strain evidence="4">Ta-2019</strain>
    </source>
</reference>